<dbReference type="EMBL" id="VBAN01000496">
    <property type="protein sequence ID" value="TMI77555.1"/>
    <property type="molecule type" value="Genomic_DNA"/>
</dbReference>
<dbReference type="Gene3D" id="3.20.20.150">
    <property type="entry name" value="Divalent-metal-dependent TIM barrel enzymes"/>
    <property type="match status" value="1"/>
</dbReference>
<sequence>MKLAYTISASPTRFAAVAQGRDLASSIRHLAGLGYAGVELAIRDPAQVSLDAIVEAAAQVGVTVPAIGTGQAYLEEG</sequence>
<keyword evidence="1" id="KW-0413">Isomerase</keyword>
<gene>
    <name evidence="1" type="ORF">E6H03_13665</name>
</gene>
<comment type="caution">
    <text evidence="1">The sequence shown here is derived from an EMBL/GenBank/DDBJ whole genome shotgun (WGS) entry which is preliminary data.</text>
</comment>
<evidence type="ECO:0000313" key="2">
    <source>
        <dbReference type="Proteomes" id="UP000318093"/>
    </source>
</evidence>
<dbReference type="Proteomes" id="UP000318093">
    <property type="component" value="Unassembled WGS sequence"/>
</dbReference>
<dbReference type="InterPro" id="IPR036237">
    <property type="entry name" value="Xyl_isomerase-like_sf"/>
</dbReference>
<reference evidence="1 2" key="1">
    <citation type="journal article" date="2019" name="Nat. Microbiol.">
        <title>Mediterranean grassland soil C-N compound turnover is dependent on rainfall and depth, and is mediated by genomically divergent microorganisms.</title>
        <authorList>
            <person name="Diamond S."/>
            <person name="Andeer P.F."/>
            <person name="Li Z."/>
            <person name="Crits-Christoph A."/>
            <person name="Burstein D."/>
            <person name="Anantharaman K."/>
            <person name="Lane K.R."/>
            <person name="Thomas B.C."/>
            <person name="Pan C."/>
            <person name="Northen T.R."/>
            <person name="Banfield J.F."/>
        </authorList>
    </citation>
    <scope>NUCLEOTIDE SEQUENCE [LARGE SCALE GENOMIC DNA]</scope>
    <source>
        <strain evidence="1">NP_6</strain>
    </source>
</reference>
<accession>A0A537J216</accession>
<dbReference type="AlphaFoldDB" id="A0A537J216"/>
<feature type="non-terminal residue" evidence="1">
    <location>
        <position position="77"/>
    </location>
</feature>
<organism evidence="1 2">
    <name type="scientific">Candidatus Segetimicrobium genomatis</name>
    <dbReference type="NCBI Taxonomy" id="2569760"/>
    <lineage>
        <taxon>Bacteria</taxon>
        <taxon>Bacillati</taxon>
        <taxon>Candidatus Sysuimicrobiota</taxon>
        <taxon>Candidatus Sysuimicrobiia</taxon>
        <taxon>Candidatus Sysuimicrobiales</taxon>
        <taxon>Candidatus Segetimicrobiaceae</taxon>
        <taxon>Candidatus Segetimicrobium</taxon>
    </lineage>
</organism>
<name>A0A537J216_9BACT</name>
<evidence type="ECO:0000313" key="1">
    <source>
        <dbReference type="EMBL" id="TMI77555.1"/>
    </source>
</evidence>
<dbReference type="SUPFAM" id="SSF51658">
    <property type="entry name" value="Xylose isomerase-like"/>
    <property type="match status" value="1"/>
</dbReference>
<proteinExistence type="predicted"/>
<dbReference type="GO" id="GO:0016853">
    <property type="term" value="F:isomerase activity"/>
    <property type="evidence" value="ECO:0007669"/>
    <property type="project" value="UniProtKB-KW"/>
</dbReference>
<protein>
    <submittedName>
        <fullName evidence="1">Sugar phosphate isomerase/epimerase</fullName>
    </submittedName>
</protein>